<feature type="region of interest" description="Disordered" evidence="6">
    <location>
        <begin position="652"/>
        <end position="732"/>
    </location>
</feature>
<evidence type="ECO:0000259" key="7">
    <source>
        <dbReference type="PROSITE" id="PS50048"/>
    </source>
</evidence>
<feature type="compositionally biased region" description="Basic and acidic residues" evidence="6">
    <location>
        <begin position="687"/>
        <end position="699"/>
    </location>
</feature>
<dbReference type="PROSITE" id="PS00463">
    <property type="entry name" value="ZN2_CY6_FUNGAL_1"/>
    <property type="match status" value="2"/>
</dbReference>
<organism evidence="9 10">
    <name type="scientific">Cylindrobasidium torrendii FP15055 ss-10</name>
    <dbReference type="NCBI Taxonomy" id="1314674"/>
    <lineage>
        <taxon>Eukaryota</taxon>
        <taxon>Fungi</taxon>
        <taxon>Dikarya</taxon>
        <taxon>Basidiomycota</taxon>
        <taxon>Agaricomycotina</taxon>
        <taxon>Agaricomycetes</taxon>
        <taxon>Agaricomycetidae</taxon>
        <taxon>Agaricales</taxon>
        <taxon>Marasmiineae</taxon>
        <taxon>Physalacriaceae</taxon>
        <taxon>Cylindrobasidium</taxon>
    </lineage>
</organism>
<comment type="similarity">
    <text evidence="5">Belongs to the TRAFAC class TrmE-Era-EngA-EngB-Septin-like GTPase superfamily. Septin GTPase family.</text>
</comment>
<feature type="compositionally biased region" description="Low complexity" evidence="6">
    <location>
        <begin position="570"/>
        <end position="584"/>
    </location>
</feature>
<feature type="domain" description="Septin-type G" evidence="8">
    <location>
        <begin position="1"/>
        <end position="362"/>
    </location>
</feature>
<sequence length="732" mass="79914">MVAGCRGGKTSFLRLFLDTCSIAPNTASEDLASVAKFVQGCSARTWEIRQAAVDVEVPAEDPRQRPQRVGLTLIDTPAIDYADDHSVSRVVGQITGLVEARYAEATEDPRLMLAGDPFVHLCLYFLDPDLIVPPHLPPPPVPPPAARGRGNSQSSHEPVILEPPLTRGPGFTRAMLHPDDIKAIRLLCTKVNVLPVIAKADTMTNDRLNAVKVAVRHDLAQAGIGFGIFDEVLPTQTPNGYRNGSSSSGSPPSTPVTHSLVVPHALISPDMYSYDDGVTRPAPSRQQLVNQYTPSAAYAHAPSKLVPGTFVRSYRWGFLDVLDPAHCDFMPLRTAIFHHMNTLRNYTKDFLFGRFQTEHADRLQRRGPPPLLPTISRPTLSIDTARHQPLPLPKGNDPRPISMSNGTRPVPEAPPVAGGSHSAHKDARQRSKKITVACNFCRSRKLKCDGGRPACSQCVKRQNACQYSLYNKRRGAGREGSGSDSGEDTPASDPPPLSRPMTDRRPSVSDSRMTPMPIPPPLERPRSLFHDNELPALTMSTFPDRERERMPPMSAPPIPPMVRSPPDTQSVGSISAAASPSVSVQPARKRAMTAPGAGAGKKPSASGPKIVACNFCRARKTKCDGGHPACSSCMRRNMACNYVNERLPDEAVKKAKRLSTSSSRQSPPSPQSSRMVPTPISGNDGDDYFRVDEEQDMKRQPLGSPMDMRPLKKMRMDGEMYMDMRRGGDKDD</sequence>
<dbReference type="GO" id="GO:0003677">
    <property type="term" value="F:DNA binding"/>
    <property type="evidence" value="ECO:0007669"/>
    <property type="project" value="UniProtKB-KW"/>
</dbReference>
<evidence type="ECO:0000256" key="3">
    <source>
        <dbReference type="ARBA" id="ARBA00023163"/>
    </source>
</evidence>
<evidence type="ECO:0000256" key="4">
    <source>
        <dbReference type="ARBA" id="ARBA00023242"/>
    </source>
</evidence>
<dbReference type="GO" id="GO:0000981">
    <property type="term" value="F:DNA-binding transcription factor activity, RNA polymerase II-specific"/>
    <property type="evidence" value="ECO:0007669"/>
    <property type="project" value="InterPro"/>
</dbReference>
<dbReference type="InterPro" id="IPR050675">
    <property type="entry name" value="OAF3"/>
</dbReference>
<dbReference type="PRINTS" id="PR00755">
    <property type="entry name" value="AFLATOXINBRP"/>
</dbReference>
<evidence type="ECO:0000259" key="8">
    <source>
        <dbReference type="PROSITE" id="PS51719"/>
    </source>
</evidence>
<evidence type="ECO:0000313" key="9">
    <source>
        <dbReference type="EMBL" id="KIY62666.1"/>
    </source>
</evidence>
<feature type="region of interest" description="Disordered" evidence="6">
    <location>
        <begin position="136"/>
        <end position="166"/>
    </location>
</feature>
<feature type="compositionally biased region" description="Basic and acidic residues" evidence="6">
    <location>
        <begin position="714"/>
        <end position="732"/>
    </location>
</feature>
<dbReference type="Pfam" id="PF00735">
    <property type="entry name" value="Septin"/>
    <property type="match status" value="2"/>
</dbReference>
<dbReference type="EMBL" id="KN880759">
    <property type="protein sequence ID" value="KIY62666.1"/>
    <property type="molecule type" value="Genomic_DNA"/>
</dbReference>
<dbReference type="GO" id="GO:0005525">
    <property type="term" value="F:GTP binding"/>
    <property type="evidence" value="ECO:0007669"/>
    <property type="project" value="UniProtKB-KW"/>
</dbReference>
<feature type="compositionally biased region" description="Pro residues" evidence="6">
    <location>
        <begin position="136"/>
        <end position="145"/>
    </location>
</feature>
<dbReference type="PANTHER" id="PTHR31069:SF32">
    <property type="entry name" value="ARGININE METABOLISM REGULATION PROTEIN II"/>
    <property type="match status" value="1"/>
</dbReference>
<dbReference type="Pfam" id="PF00172">
    <property type="entry name" value="Zn_clus"/>
    <property type="match status" value="2"/>
</dbReference>
<feature type="compositionally biased region" description="Basic and acidic residues" evidence="6">
    <location>
        <begin position="523"/>
        <end position="533"/>
    </location>
</feature>
<proteinExistence type="inferred from homology"/>
<dbReference type="PROSITE" id="PS50048">
    <property type="entry name" value="ZN2_CY6_FUNGAL_2"/>
    <property type="match status" value="2"/>
</dbReference>
<dbReference type="CDD" id="cd00067">
    <property type="entry name" value="GAL4"/>
    <property type="match status" value="2"/>
</dbReference>
<dbReference type="PANTHER" id="PTHR31069">
    <property type="entry name" value="OLEATE-ACTIVATED TRANSCRIPTION FACTOR 1-RELATED"/>
    <property type="match status" value="1"/>
</dbReference>
<evidence type="ECO:0008006" key="11">
    <source>
        <dbReference type="Google" id="ProtNLM"/>
    </source>
</evidence>
<dbReference type="STRING" id="1314674.A0A0D7AZE9"/>
<keyword evidence="1" id="KW-0805">Transcription regulation</keyword>
<feature type="compositionally biased region" description="Low complexity" evidence="6">
    <location>
        <begin position="594"/>
        <end position="606"/>
    </location>
</feature>
<dbReference type="Proteomes" id="UP000054007">
    <property type="component" value="Unassembled WGS sequence"/>
</dbReference>
<feature type="region of interest" description="Disordered" evidence="6">
    <location>
        <begin position="385"/>
        <end position="429"/>
    </location>
</feature>
<dbReference type="SUPFAM" id="SSF57701">
    <property type="entry name" value="Zn2/Cys6 DNA-binding domain"/>
    <property type="match status" value="2"/>
</dbReference>
<keyword evidence="5" id="KW-0547">Nucleotide-binding</keyword>
<name>A0A0D7AZE9_9AGAR</name>
<accession>A0A0D7AZE9</accession>
<evidence type="ECO:0000313" key="10">
    <source>
        <dbReference type="Proteomes" id="UP000054007"/>
    </source>
</evidence>
<keyword evidence="5" id="KW-0342">GTP-binding</keyword>
<dbReference type="Gene3D" id="3.40.50.300">
    <property type="entry name" value="P-loop containing nucleotide triphosphate hydrolases"/>
    <property type="match status" value="1"/>
</dbReference>
<feature type="region of interest" description="Disordered" evidence="6">
    <location>
        <begin position="473"/>
        <end position="606"/>
    </location>
</feature>
<dbReference type="InterPro" id="IPR036864">
    <property type="entry name" value="Zn2-C6_fun-type_DNA-bd_sf"/>
</dbReference>
<evidence type="ECO:0000256" key="2">
    <source>
        <dbReference type="ARBA" id="ARBA00023125"/>
    </source>
</evidence>
<dbReference type="Gene3D" id="4.10.240.10">
    <property type="entry name" value="Zn(2)-C6 fungal-type DNA-binding domain"/>
    <property type="match status" value="2"/>
</dbReference>
<keyword evidence="10" id="KW-1185">Reference proteome</keyword>
<feature type="compositionally biased region" description="Pro residues" evidence="6">
    <location>
        <begin position="553"/>
        <end position="563"/>
    </location>
</feature>
<feature type="region of interest" description="Disordered" evidence="6">
    <location>
        <begin position="237"/>
        <end position="256"/>
    </location>
</feature>
<dbReference type="PROSITE" id="PS51719">
    <property type="entry name" value="G_SEPTIN"/>
    <property type="match status" value="1"/>
</dbReference>
<dbReference type="SMART" id="SM00066">
    <property type="entry name" value="GAL4"/>
    <property type="match status" value="2"/>
</dbReference>
<dbReference type="GO" id="GO:0008270">
    <property type="term" value="F:zinc ion binding"/>
    <property type="evidence" value="ECO:0007669"/>
    <property type="project" value="InterPro"/>
</dbReference>
<feature type="domain" description="Zn(2)-C6 fungal-type" evidence="7">
    <location>
        <begin position="437"/>
        <end position="467"/>
    </location>
</feature>
<evidence type="ECO:0000256" key="1">
    <source>
        <dbReference type="ARBA" id="ARBA00023015"/>
    </source>
</evidence>
<evidence type="ECO:0000256" key="5">
    <source>
        <dbReference type="RuleBase" id="RU004560"/>
    </source>
</evidence>
<dbReference type="AlphaFoldDB" id="A0A0D7AZE9"/>
<keyword evidence="2" id="KW-0238">DNA-binding</keyword>
<dbReference type="OrthoDB" id="10261408at2759"/>
<evidence type="ECO:0000256" key="6">
    <source>
        <dbReference type="SAM" id="MobiDB-lite"/>
    </source>
</evidence>
<feature type="domain" description="Zn(2)-C6 fungal-type" evidence="7">
    <location>
        <begin position="612"/>
        <end position="642"/>
    </location>
</feature>
<protein>
    <recommendedName>
        <fullName evidence="11">Zn(2)-C6 fungal-type domain-containing protein</fullName>
    </recommendedName>
</protein>
<dbReference type="InterPro" id="IPR030379">
    <property type="entry name" value="G_SEPTIN_dom"/>
</dbReference>
<feature type="compositionally biased region" description="Low complexity" evidence="6">
    <location>
        <begin position="661"/>
        <end position="674"/>
    </location>
</feature>
<dbReference type="InterPro" id="IPR001138">
    <property type="entry name" value="Zn2Cys6_DnaBD"/>
</dbReference>
<keyword evidence="4" id="KW-0539">Nucleus</keyword>
<reference evidence="9 10" key="1">
    <citation type="journal article" date="2015" name="Fungal Genet. Biol.">
        <title>Evolution of novel wood decay mechanisms in Agaricales revealed by the genome sequences of Fistulina hepatica and Cylindrobasidium torrendii.</title>
        <authorList>
            <person name="Floudas D."/>
            <person name="Held B.W."/>
            <person name="Riley R."/>
            <person name="Nagy L.G."/>
            <person name="Koehler G."/>
            <person name="Ransdell A.S."/>
            <person name="Younus H."/>
            <person name="Chow J."/>
            <person name="Chiniquy J."/>
            <person name="Lipzen A."/>
            <person name="Tritt A."/>
            <person name="Sun H."/>
            <person name="Haridas S."/>
            <person name="LaButti K."/>
            <person name="Ohm R.A."/>
            <person name="Kues U."/>
            <person name="Blanchette R.A."/>
            <person name="Grigoriev I.V."/>
            <person name="Minto R.E."/>
            <person name="Hibbett D.S."/>
        </authorList>
    </citation>
    <scope>NUCLEOTIDE SEQUENCE [LARGE SCALE GENOMIC DNA]</scope>
    <source>
        <strain evidence="9 10">FP15055 ss-10</strain>
    </source>
</reference>
<keyword evidence="3" id="KW-0804">Transcription</keyword>
<dbReference type="InterPro" id="IPR027417">
    <property type="entry name" value="P-loop_NTPase"/>
</dbReference>
<gene>
    <name evidence="9" type="ORF">CYLTODRAFT_426736</name>
</gene>